<dbReference type="AlphaFoldDB" id="A0A545ADS1"/>
<dbReference type="RefSeq" id="WP_142710097.1">
    <property type="nucleotide sequence ID" value="NZ_VIRS01000075.1"/>
</dbReference>
<dbReference type="InterPro" id="IPR000863">
    <property type="entry name" value="Sulfotransferase_dom"/>
</dbReference>
<keyword evidence="2 5" id="KW-0808">Transferase</keyword>
<dbReference type="OrthoDB" id="3399180at2"/>
<evidence type="ECO:0000259" key="4">
    <source>
        <dbReference type="Pfam" id="PF00685"/>
    </source>
</evidence>
<sequence>MGKVYRSGLTDSGRWERVELRSGDVVISAPSKCGNTWLQMICALLIFGSPELPAPLTSLSPWVDMRLRPLDELCAVVAAQRHRRFLKTHTPLDGVPEVSGVTYLVIGRDPRDVAVSMDHHRANLDEDRIRGLLGVSGADRVAPTDRRERVLRWIYDDRPAVSNLDSLRSVVGHLCSAWERRDDPAVVLLHYADLLGDLDGQMRRIAARLEIGVPCSRWESLVAAATFSRMRARAADLVPDERLGLFDDKRAFFRSGGLGQWRTVLTSQDIEAYAARLRSLAPAAFVEWVECSQPNVRGVVAPIERGRGSGEAEGTRGTAPKTSGGWTI</sequence>
<gene>
    <name evidence="5" type="ORF">FL583_39765</name>
</gene>
<feature type="domain" description="Sulfotransferase" evidence="4">
    <location>
        <begin position="24"/>
        <end position="274"/>
    </location>
</feature>
<dbReference type="InterPro" id="IPR027417">
    <property type="entry name" value="P-loop_NTPase"/>
</dbReference>
<evidence type="ECO:0000256" key="2">
    <source>
        <dbReference type="ARBA" id="ARBA00022679"/>
    </source>
</evidence>
<dbReference type="InParanoid" id="A0A545ADS1"/>
<comment type="caution">
    <text evidence="5">The sequence shown here is derived from an EMBL/GenBank/DDBJ whole genome shotgun (WGS) entry which is preliminary data.</text>
</comment>
<organism evidence="5 6">
    <name type="scientific">Cryptosporangium phraense</name>
    <dbReference type="NCBI Taxonomy" id="2593070"/>
    <lineage>
        <taxon>Bacteria</taxon>
        <taxon>Bacillati</taxon>
        <taxon>Actinomycetota</taxon>
        <taxon>Actinomycetes</taxon>
        <taxon>Cryptosporangiales</taxon>
        <taxon>Cryptosporangiaceae</taxon>
        <taxon>Cryptosporangium</taxon>
    </lineage>
</organism>
<comment type="similarity">
    <text evidence="1">Belongs to the sulfotransferase 1 family.</text>
</comment>
<proteinExistence type="inferred from homology"/>
<feature type="region of interest" description="Disordered" evidence="3">
    <location>
        <begin position="306"/>
        <end position="328"/>
    </location>
</feature>
<reference evidence="5 6" key="1">
    <citation type="submission" date="2019-07" db="EMBL/GenBank/DDBJ databases">
        <title>Cryptosporangium phraense sp. nov., isolated from plant litter.</title>
        <authorList>
            <person name="Suriyachadkun C."/>
        </authorList>
    </citation>
    <scope>NUCLEOTIDE SEQUENCE [LARGE SCALE GENOMIC DNA]</scope>
    <source>
        <strain evidence="5 6">A-T 5661</strain>
    </source>
</reference>
<evidence type="ECO:0000313" key="5">
    <source>
        <dbReference type="EMBL" id="TQS39488.1"/>
    </source>
</evidence>
<dbReference type="Proteomes" id="UP000317982">
    <property type="component" value="Unassembled WGS sequence"/>
</dbReference>
<dbReference type="GO" id="GO:0008146">
    <property type="term" value="F:sulfotransferase activity"/>
    <property type="evidence" value="ECO:0007669"/>
    <property type="project" value="InterPro"/>
</dbReference>
<dbReference type="FunCoup" id="A0A545ADS1">
    <property type="interactions" value="1"/>
</dbReference>
<keyword evidence="6" id="KW-1185">Reference proteome</keyword>
<evidence type="ECO:0000313" key="6">
    <source>
        <dbReference type="Proteomes" id="UP000317982"/>
    </source>
</evidence>
<dbReference type="SUPFAM" id="SSF52540">
    <property type="entry name" value="P-loop containing nucleoside triphosphate hydrolases"/>
    <property type="match status" value="1"/>
</dbReference>
<dbReference type="Pfam" id="PF00685">
    <property type="entry name" value="Sulfotransfer_1"/>
    <property type="match status" value="1"/>
</dbReference>
<name>A0A545ADS1_9ACTN</name>
<accession>A0A545ADS1</accession>
<evidence type="ECO:0000256" key="1">
    <source>
        <dbReference type="ARBA" id="ARBA00005771"/>
    </source>
</evidence>
<dbReference type="PANTHER" id="PTHR11783">
    <property type="entry name" value="SULFOTRANSFERASE SULT"/>
    <property type="match status" value="1"/>
</dbReference>
<protein>
    <submittedName>
        <fullName evidence="5">Sulfotransferase domain-containing protein</fullName>
    </submittedName>
</protein>
<evidence type="ECO:0000256" key="3">
    <source>
        <dbReference type="SAM" id="MobiDB-lite"/>
    </source>
</evidence>
<dbReference type="Gene3D" id="3.40.50.300">
    <property type="entry name" value="P-loop containing nucleotide triphosphate hydrolases"/>
    <property type="match status" value="1"/>
</dbReference>
<dbReference type="EMBL" id="VIRS01000075">
    <property type="protein sequence ID" value="TQS39488.1"/>
    <property type="molecule type" value="Genomic_DNA"/>
</dbReference>